<proteinExistence type="predicted"/>
<keyword evidence="3 6" id="KW-0238">DNA-binding</keyword>
<evidence type="ECO:0000256" key="3">
    <source>
        <dbReference type="ARBA" id="ARBA00023125"/>
    </source>
</evidence>
<evidence type="ECO:0000256" key="4">
    <source>
        <dbReference type="ARBA" id="ARBA00023163"/>
    </source>
</evidence>
<dbReference type="Pfam" id="PF00356">
    <property type="entry name" value="LacI"/>
    <property type="match status" value="1"/>
</dbReference>
<reference evidence="6" key="1">
    <citation type="submission" date="2021-03" db="EMBL/GenBank/DDBJ databases">
        <title>Leucobacter chromiisoli sp. nov., isolated from chromium-containing soil of chemical plant.</title>
        <authorList>
            <person name="Xu Z."/>
        </authorList>
    </citation>
    <scope>NUCLEOTIDE SEQUENCE</scope>
    <source>
        <strain evidence="6">A2</strain>
    </source>
</reference>
<dbReference type="Proteomes" id="UP000664398">
    <property type="component" value="Unassembled WGS sequence"/>
</dbReference>
<keyword evidence="1" id="KW-0678">Repressor</keyword>
<accession>A0A939LZ13</accession>
<comment type="caution">
    <text evidence="6">The sequence shown here is derived from an EMBL/GenBank/DDBJ whole genome shotgun (WGS) entry which is preliminary data.</text>
</comment>
<dbReference type="SMART" id="SM00354">
    <property type="entry name" value="HTH_LACI"/>
    <property type="match status" value="1"/>
</dbReference>
<sequence>MAGGTARRPTLADVARRAGMSKSAVSMILNDRRDTRLSAEAAERVRAAADELGYRPNPAAQSLRSGKTRTIGFVSDQVTITRYASGMIRGVLDAAKAHGHTVLITETGGGDDLADALQELTDRRVDGLLIGLMSARLIEIPEQQGSTPLVVVNGVTPGGHPHVLPDERAAGMAVAEHLIERGHRRIGVVGELPDVIGDPRRSATIGDRFAGLFEALARAGVRPVLTETSEWSPEIGYECAHRLLDEHPELTALVAGNDNMAFGVYQAMAERGLRVADDVSVISFDDEELAAYLRPGLTTARLPYEEMARRGVEMLLGDREAGRLLLPMPLVVRDSVRRIEGPRSRHG</sequence>
<evidence type="ECO:0000256" key="2">
    <source>
        <dbReference type="ARBA" id="ARBA00023015"/>
    </source>
</evidence>
<dbReference type="Gene3D" id="3.40.50.2300">
    <property type="match status" value="2"/>
</dbReference>
<gene>
    <name evidence="6" type="ORF">J4H91_01920</name>
</gene>
<dbReference type="InterPro" id="IPR010982">
    <property type="entry name" value="Lambda_DNA-bd_dom_sf"/>
</dbReference>
<dbReference type="CDD" id="cd06288">
    <property type="entry name" value="PBP1_sucrose_transcription_regulator"/>
    <property type="match status" value="1"/>
</dbReference>
<dbReference type="InterPro" id="IPR000843">
    <property type="entry name" value="HTH_LacI"/>
</dbReference>
<dbReference type="PROSITE" id="PS50932">
    <property type="entry name" value="HTH_LACI_2"/>
    <property type="match status" value="1"/>
</dbReference>
<dbReference type="InterPro" id="IPR046335">
    <property type="entry name" value="LacI/GalR-like_sensor"/>
</dbReference>
<dbReference type="CDD" id="cd01392">
    <property type="entry name" value="HTH_LacI"/>
    <property type="match status" value="1"/>
</dbReference>
<dbReference type="SUPFAM" id="SSF53822">
    <property type="entry name" value="Periplasmic binding protein-like I"/>
    <property type="match status" value="1"/>
</dbReference>
<dbReference type="SUPFAM" id="SSF47413">
    <property type="entry name" value="lambda repressor-like DNA-binding domains"/>
    <property type="match status" value="1"/>
</dbReference>
<dbReference type="InterPro" id="IPR028082">
    <property type="entry name" value="Peripla_BP_I"/>
</dbReference>
<keyword evidence="4" id="KW-0804">Transcription</keyword>
<evidence type="ECO:0000313" key="7">
    <source>
        <dbReference type="Proteomes" id="UP000664398"/>
    </source>
</evidence>
<organism evidence="6 7">
    <name type="scientific">Leucobacter ruminantium</name>
    <dbReference type="NCBI Taxonomy" id="1289170"/>
    <lineage>
        <taxon>Bacteria</taxon>
        <taxon>Bacillati</taxon>
        <taxon>Actinomycetota</taxon>
        <taxon>Actinomycetes</taxon>
        <taxon>Micrococcales</taxon>
        <taxon>Microbacteriaceae</taxon>
        <taxon>Leucobacter</taxon>
    </lineage>
</organism>
<name>A0A939LZ13_9MICO</name>
<dbReference type="PANTHER" id="PTHR30146:SF148">
    <property type="entry name" value="HTH-TYPE TRANSCRIPTIONAL REPRESSOR PURR-RELATED"/>
    <property type="match status" value="1"/>
</dbReference>
<keyword evidence="7" id="KW-1185">Reference proteome</keyword>
<dbReference type="GO" id="GO:0000976">
    <property type="term" value="F:transcription cis-regulatory region binding"/>
    <property type="evidence" value="ECO:0007669"/>
    <property type="project" value="TreeGrafter"/>
</dbReference>
<evidence type="ECO:0000313" key="6">
    <source>
        <dbReference type="EMBL" id="MBO1804075.1"/>
    </source>
</evidence>
<dbReference type="PANTHER" id="PTHR30146">
    <property type="entry name" value="LACI-RELATED TRANSCRIPTIONAL REPRESSOR"/>
    <property type="match status" value="1"/>
</dbReference>
<feature type="domain" description="HTH lacI-type" evidence="5">
    <location>
        <begin position="9"/>
        <end position="65"/>
    </location>
</feature>
<evidence type="ECO:0000256" key="1">
    <source>
        <dbReference type="ARBA" id="ARBA00022491"/>
    </source>
</evidence>
<dbReference type="GO" id="GO:0003700">
    <property type="term" value="F:DNA-binding transcription factor activity"/>
    <property type="evidence" value="ECO:0007669"/>
    <property type="project" value="TreeGrafter"/>
</dbReference>
<dbReference type="Gene3D" id="1.10.260.40">
    <property type="entry name" value="lambda repressor-like DNA-binding domains"/>
    <property type="match status" value="1"/>
</dbReference>
<dbReference type="EMBL" id="JAGDYL010000001">
    <property type="protein sequence ID" value="MBO1804075.1"/>
    <property type="molecule type" value="Genomic_DNA"/>
</dbReference>
<dbReference type="RefSeq" id="WP_208044544.1">
    <property type="nucleotide sequence ID" value="NZ_JAGDYL010000001.1"/>
</dbReference>
<protein>
    <submittedName>
        <fullName evidence="6">LacI family DNA-binding transcriptional regulator</fullName>
    </submittedName>
</protein>
<evidence type="ECO:0000259" key="5">
    <source>
        <dbReference type="PROSITE" id="PS50932"/>
    </source>
</evidence>
<keyword evidence="2" id="KW-0805">Transcription regulation</keyword>
<dbReference type="AlphaFoldDB" id="A0A939LZ13"/>
<dbReference type="Pfam" id="PF13377">
    <property type="entry name" value="Peripla_BP_3"/>
    <property type="match status" value="1"/>
</dbReference>